<accession>A0ABW5GAS2</accession>
<evidence type="ECO:0000259" key="1">
    <source>
        <dbReference type="Pfam" id="PF01738"/>
    </source>
</evidence>
<reference evidence="3" key="1">
    <citation type="journal article" date="2019" name="Int. J. Syst. Evol. Microbiol.">
        <title>The Global Catalogue of Microorganisms (GCM) 10K type strain sequencing project: providing services to taxonomists for standard genome sequencing and annotation.</title>
        <authorList>
            <consortium name="The Broad Institute Genomics Platform"/>
            <consortium name="The Broad Institute Genome Sequencing Center for Infectious Disease"/>
            <person name="Wu L."/>
            <person name="Ma J."/>
        </authorList>
    </citation>
    <scope>NUCLEOTIDE SEQUENCE [LARGE SCALE GENOMIC DNA]</scope>
    <source>
        <strain evidence="3">CGMCC 4.7643</strain>
    </source>
</reference>
<dbReference type="InterPro" id="IPR002925">
    <property type="entry name" value="Dienelactn_hydro"/>
</dbReference>
<dbReference type="PANTHER" id="PTHR46623">
    <property type="entry name" value="CARBOXYMETHYLENEBUTENOLIDASE-RELATED"/>
    <property type="match status" value="1"/>
</dbReference>
<sequence>MEISVPTPGGPIDGYLAEPDGDGPHPAVVIIHDVTGLTQDARNITDRFAAEGYLALSPNMYARGGLVRCVKGVFQNLFAQQGRAFDDIEASRQLLAAREDCTGKVGVVGFCMGGGFALIAATREFDASAPYYGMLPKDLSVLDGACPIVGSFGRKDVSLRGAAAKLEAKLSEAGIPHDVKEYPDAGHSFANQFRLGPLNALIKVAGFGYHHDSSEDAWRRVTAFFGEHLRRTD</sequence>
<dbReference type="RefSeq" id="WP_345395294.1">
    <property type="nucleotide sequence ID" value="NZ_BAABHG010000007.1"/>
</dbReference>
<evidence type="ECO:0000313" key="2">
    <source>
        <dbReference type="EMBL" id="MFD2458185.1"/>
    </source>
</evidence>
<evidence type="ECO:0000313" key="3">
    <source>
        <dbReference type="Proteomes" id="UP001597419"/>
    </source>
</evidence>
<dbReference type="PANTHER" id="PTHR46623:SF6">
    <property type="entry name" value="ALPHA_BETA-HYDROLASES SUPERFAMILY PROTEIN"/>
    <property type="match status" value="1"/>
</dbReference>
<comment type="caution">
    <text evidence="2">The sequence shown here is derived from an EMBL/GenBank/DDBJ whole genome shotgun (WGS) entry which is preliminary data.</text>
</comment>
<dbReference type="InterPro" id="IPR051049">
    <property type="entry name" value="Dienelactone_hydrolase-like"/>
</dbReference>
<feature type="domain" description="Dienelactone hydrolase" evidence="1">
    <location>
        <begin position="12"/>
        <end position="228"/>
    </location>
</feature>
<gene>
    <name evidence="2" type="ORF">ACFSYJ_06235</name>
</gene>
<dbReference type="Pfam" id="PF01738">
    <property type="entry name" value="DLH"/>
    <property type="match status" value="1"/>
</dbReference>
<dbReference type="SUPFAM" id="SSF53474">
    <property type="entry name" value="alpha/beta-Hydrolases"/>
    <property type="match status" value="1"/>
</dbReference>
<dbReference type="EMBL" id="JBHUKU010000003">
    <property type="protein sequence ID" value="MFD2458185.1"/>
    <property type="molecule type" value="Genomic_DNA"/>
</dbReference>
<dbReference type="InterPro" id="IPR029058">
    <property type="entry name" value="AB_hydrolase_fold"/>
</dbReference>
<proteinExistence type="predicted"/>
<keyword evidence="3" id="KW-1185">Reference proteome</keyword>
<organism evidence="2 3">
    <name type="scientific">Amycolatopsis samaneae</name>
    <dbReference type="NCBI Taxonomy" id="664691"/>
    <lineage>
        <taxon>Bacteria</taxon>
        <taxon>Bacillati</taxon>
        <taxon>Actinomycetota</taxon>
        <taxon>Actinomycetes</taxon>
        <taxon>Pseudonocardiales</taxon>
        <taxon>Pseudonocardiaceae</taxon>
        <taxon>Amycolatopsis</taxon>
    </lineage>
</organism>
<dbReference type="Gene3D" id="3.40.50.1820">
    <property type="entry name" value="alpha/beta hydrolase"/>
    <property type="match status" value="1"/>
</dbReference>
<name>A0ABW5GAS2_9PSEU</name>
<protein>
    <submittedName>
        <fullName evidence="2">Dienelactone hydrolase family protein</fullName>
        <ecNumber evidence="2">3.1.-.-</ecNumber>
    </submittedName>
</protein>
<dbReference type="GO" id="GO:0016787">
    <property type="term" value="F:hydrolase activity"/>
    <property type="evidence" value="ECO:0007669"/>
    <property type="project" value="UniProtKB-KW"/>
</dbReference>
<keyword evidence="2" id="KW-0378">Hydrolase</keyword>
<dbReference type="Proteomes" id="UP001597419">
    <property type="component" value="Unassembled WGS sequence"/>
</dbReference>
<dbReference type="EC" id="3.1.-.-" evidence="2"/>